<gene>
    <name evidence="2" type="ORF">L596_025916</name>
</gene>
<proteinExistence type="predicted"/>
<reference evidence="2 3" key="2">
    <citation type="journal article" date="2019" name="G3 (Bethesda)">
        <title>Hybrid Assembly of the Genome of the Entomopathogenic Nematode Steinernema carpocapsae Identifies the X-Chromosome.</title>
        <authorList>
            <person name="Serra L."/>
            <person name="Macchietto M."/>
            <person name="Macias-Munoz A."/>
            <person name="McGill C.J."/>
            <person name="Rodriguez I.M."/>
            <person name="Rodriguez B."/>
            <person name="Murad R."/>
            <person name="Mortazavi A."/>
        </authorList>
    </citation>
    <scope>NUCLEOTIDE SEQUENCE [LARGE SCALE GENOMIC DNA]</scope>
    <source>
        <strain evidence="2 3">ALL</strain>
    </source>
</reference>
<evidence type="ECO:0000256" key="1">
    <source>
        <dbReference type="SAM" id="MobiDB-lite"/>
    </source>
</evidence>
<organism evidence="2 3">
    <name type="scientific">Steinernema carpocapsae</name>
    <name type="common">Entomopathogenic nematode</name>
    <dbReference type="NCBI Taxonomy" id="34508"/>
    <lineage>
        <taxon>Eukaryota</taxon>
        <taxon>Metazoa</taxon>
        <taxon>Ecdysozoa</taxon>
        <taxon>Nematoda</taxon>
        <taxon>Chromadorea</taxon>
        <taxon>Rhabditida</taxon>
        <taxon>Tylenchina</taxon>
        <taxon>Panagrolaimomorpha</taxon>
        <taxon>Strongyloidoidea</taxon>
        <taxon>Steinernematidae</taxon>
        <taxon>Steinernema</taxon>
    </lineage>
</organism>
<reference evidence="2 3" key="1">
    <citation type="journal article" date="2015" name="Genome Biol.">
        <title>Comparative genomics of Steinernema reveals deeply conserved gene regulatory networks.</title>
        <authorList>
            <person name="Dillman A.R."/>
            <person name="Macchietto M."/>
            <person name="Porter C.F."/>
            <person name="Rogers A."/>
            <person name="Williams B."/>
            <person name="Antoshechkin I."/>
            <person name="Lee M.M."/>
            <person name="Goodwin Z."/>
            <person name="Lu X."/>
            <person name="Lewis E.E."/>
            <person name="Goodrich-Blair H."/>
            <person name="Stock S.P."/>
            <person name="Adams B.J."/>
            <person name="Sternberg P.W."/>
            <person name="Mortazavi A."/>
        </authorList>
    </citation>
    <scope>NUCLEOTIDE SEQUENCE [LARGE SCALE GENOMIC DNA]</scope>
    <source>
        <strain evidence="2 3">ALL</strain>
    </source>
</reference>
<comment type="caution">
    <text evidence="2">The sequence shown here is derived from an EMBL/GenBank/DDBJ whole genome shotgun (WGS) entry which is preliminary data.</text>
</comment>
<sequence length="70" mass="7835">MPINQTHYPSSPMLCDADAHSVYICVWATEQSGVAVAVKEAAVARKQGSGGHTTHNNYPRNRRRRDRRDV</sequence>
<evidence type="ECO:0000313" key="2">
    <source>
        <dbReference type="EMBL" id="TKR65525.1"/>
    </source>
</evidence>
<protein>
    <submittedName>
        <fullName evidence="2">Uncharacterized protein</fullName>
    </submittedName>
</protein>
<keyword evidence="3" id="KW-1185">Reference proteome</keyword>
<dbReference type="EMBL" id="AZBU02000009">
    <property type="protein sequence ID" value="TKR65525.1"/>
    <property type="molecule type" value="Genomic_DNA"/>
</dbReference>
<feature type="compositionally biased region" description="Basic residues" evidence="1">
    <location>
        <begin position="60"/>
        <end position="70"/>
    </location>
</feature>
<evidence type="ECO:0000313" key="3">
    <source>
        <dbReference type="Proteomes" id="UP000298663"/>
    </source>
</evidence>
<dbReference type="AlphaFoldDB" id="A0A4V5ZYY8"/>
<dbReference type="Proteomes" id="UP000298663">
    <property type="component" value="Unassembled WGS sequence"/>
</dbReference>
<accession>A0A4V5ZYY8</accession>
<feature type="region of interest" description="Disordered" evidence="1">
    <location>
        <begin position="44"/>
        <end position="70"/>
    </location>
</feature>
<name>A0A4V5ZYY8_STECR</name>